<evidence type="ECO:0000313" key="2">
    <source>
        <dbReference type="Proteomes" id="UP000182658"/>
    </source>
</evidence>
<dbReference type="EMBL" id="KV875098">
    <property type="protein sequence ID" value="OIW28372.1"/>
    <property type="molecule type" value="Genomic_DNA"/>
</dbReference>
<name>A0A1J7JGI6_9PEZI</name>
<dbReference type="InParanoid" id="A0A1J7JGI6"/>
<reference evidence="1 2" key="1">
    <citation type="submission" date="2016-10" db="EMBL/GenBank/DDBJ databases">
        <title>Draft genome sequence of Coniochaeta ligniaria NRRL30616, a lignocellulolytic fungus for bioabatement of inhibitors in plant biomass hydrolysates.</title>
        <authorList>
            <consortium name="DOE Joint Genome Institute"/>
            <person name="Jimenez D.J."/>
            <person name="Hector R.E."/>
            <person name="Riley R."/>
            <person name="Sun H."/>
            <person name="Grigoriev I.V."/>
            <person name="Van Elsas J.D."/>
            <person name="Nichols N.N."/>
        </authorList>
    </citation>
    <scope>NUCLEOTIDE SEQUENCE [LARGE SCALE GENOMIC DNA]</scope>
    <source>
        <strain evidence="1 2">NRRL 30616</strain>
    </source>
</reference>
<proteinExistence type="predicted"/>
<keyword evidence="2" id="KW-1185">Reference proteome</keyword>
<accession>A0A1J7JGI6</accession>
<dbReference type="AlphaFoldDB" id="A0A1J7JGI6"/>
<gene>
    <name evidence="1" type="ORF">CONLIGDRAFT_374433</name>
</gene>
<sequence>MLHPSPLDCITQPDKVRVTTNTHLQTMRLEADWVRKSNTPQRSAFRRWPTVRHACSMLLDSSRWLRLGAYSGISVLSWGNRRWVSRLMVLVPKWFMADTARTWAGETDDTLLECGIWRDGSASHLLVGDGSVMHWPRVAEKEKRKRGGLSEHAGLSKTKDNEWIVRLGIETGAQQRYRDLTSQSGQ</sequence>
<protein>
    <submittedName>
        <fullName evidence="1">Uncharacterized protein</fullName>
    </submittedName>
</protein>
<organism evidence="1 2">
    <name type="scientific">Coniochaeta ligniaria NRRL 30616</name>
    <dbReference type="NCBI Taxonomy" id="1408157"/>
    <lineage>
        <taxon>Eukaryota</taxon>
        <taxon>Fungi</taxon>
        <taxon>Dikarya</taxon>
        <taxon>Ascomycota</taxon>
        <taxon>Pezizomycotina</taxon>
        <taxon>Sordariomycetes</taxon>
        <taxon>Sordariomycetidae</taxon>
        <taxon>Coniochaetales</taxon>
        <taxon>Coniochaetaceae</taxon>
        <taxon>Coniochaeta</taxon>
    </lineage>
</organism>
<dbReference type="Proteomes" id="UP000182658">
    <property type="component" value="Unassembled WGS sequence"/>
</dbReference>
<evidence type="ECO:0000313" key="1">
    <source>
        <dbReference type="EMBL" id="OIW28372.1"/>
    </source>
</evidence>